<sequence>MGPCFIPGIFMPSILFCLVSLLAISVHTHDITPVSMNVSILCENEVGMSFAMVTNAYVSPRKDSKCAAEPGPRVLRAA</sequence>
<evidence type="ECO:0000313" key="1">
    <source>
        <dbReference type="EMBL" id="KAH7905377.1"/>
    </source>
</evidence>
<dbReference type="Proteomes" id="UP000790377">
    <property type="component" value="Unassembled WGS sequence"/>
</dbReference>
<keyword evidence="2" id="KW-1185">Reference proteome</keyword>
<name>A0ACB7ZXE5_9AGAM</name>
<protein>
    <submittedName>
        <fullName evidence="1">Uncharacterized protein</fullName>
    </submittedName>
</protein>
<organism evidence="1 2">
    <name type="scientific">Hygrophoropsis aurantiaca</name>
    <dbReference type="NCBI Taxonomy" id="72124"/>
    <lineage>
        <taxon>Eukaryota</taxon>
        <taxon>Fungi</taxon>
        <taxon>Dikarya</taxon>
        <taxon>Basidiomycota</taxon>
        <taxon>Agaricomycotina</taxon>
        <taxon>Agaricomycetes</taxon>
        <taxon>Agaricomycetidae</taxon>
        <taxon>Boletales</taxon>
        <taxon>Coniophorineae</taxon>
        <taxon>Hygrophoropsidaceae</taxon>
        <taxon>Hygrophoropsis</taxon>
    </lineage>
</organism>
<proteinExistence type="predicted"/>
<accession>A0ACB7ZXE5</accession>
<reference evidence="1" key="1">
    <citation type="journal article" date="2021" name="New Phytol.">
        <title>Evolutionary innovations through gain and loss of genes in the ectomycorrhizal Boletales.</title>
        <authorList>
            <person name="Wu G."/>
            <person name="Miyauchi S."/>
            <person name="Morin E."/>
            <person name="Kuo A."/>
            <person name="Drula E."/>
            <person name="Varga T."/>
            <person name="Kohler A."/>
            <person name="Feng B."/>
            <person name="Cao Y."/>
            <person name="Lipzen A."/>
            <person name="Daum C."/>
            <person name="Hundley H."/>
            <person name="Pangilinan J."/>
            <person name="Johnson J."/>
            <person name="Barry K."/>
            <person name="LaButti K."/>
            <person name="Ng V."/>
            <person name="Ahrendt S."/>
            <person name="Min B."/>
            <person name="Choi I.G."/>
            <person name="Park H."/>
            <person name="Plett J.M."/>
            <person name="Magnuson J."/>
            <person name="Spatafora J.W."/>
            <person name="Nagy L.G."/>
            <person name="Henrissat B."/>
            <person name="Grigoriev I.V."/>
            <person name="Yang Z.L."/>
            <person name="Xu J."/>
            <person name="Martin F.M."/>
        </authorList>
    </citation>
    <scope>NUCLEOTIDE SEQUENCE</scope>
    <source>
        <strain evidence="1">ATCC 28755</strain>
    </source>
</reference>
<evidence type="ECO:0000313" key="2">
    <source>
        <dbReference type="Proteomes" id="UP000790377"/>
    </source>
</evidence>
<dbReference type="EMBL" id="MU268206">
    <property type="protein sequence ID" value="KAH7905377.1"/>
    <property type="molecule type" value="Genomic_DNA"/>
</dbReference>
<comment type="caution">
    <text evidence="1">The sequence shown here is derived from an EMBL/GenBank/DDBJ whole genome shotgun (WGS) entry which is preliminary data.</text>
</comment>
<gene>
    <name evidence="1" type="ORF">BJ138DRAFT_1164865</name>
</gene>